<organism evidence="1 2">
    <name type="scientific">Candidatus Kaiserbacteria bacterium RIFCSPHIGHO2_02_FULL_49_16</name>
    <dbReference type="NCBI Taxonomy" id="1798490"/>
    <lineage>
        <taxon>Bacteria</taxon>
        <taxon>Candidatus Kaiseribacteriota</taxon>
    </lineage>
</organism>
<dbReference type="Proteomes" id="UP000178042">
    <property type="component" value="Unassembled WGS sequence"/>
</dbReference>
<dbReference type="AlphaFoldDB" id="A0A1F6D9U9"/>
<sequence>MAIITLSKKSVQKQKGVVVLPIKEYERLIKASVPEYYLTGKAAKRLDKLVEKGLREHREGRTILASSISEALTKYRK</sequence>
<name>A0A1F6D9U9_9BACT</name>
<reference evidence="1 2" key="1">
    <citation type="journal article" date="2016" name="Nat. Commun.">
        <title>Thousands of microbial genomes shed light on interconnected biogeochemical processes in an aquifer system.</title>
        <authorList>
            <person name="Anantharaman K."/>
            <person name="Brown C.T."/>
            <person name="Hug L.A."/>
            <person name="Sharon I."/>
            <person name="Castelle C.J."/>
            <person name="Probst A.J."/>
            <person name="Thomas B.C."/>
            <person name="Singh A."/>
            <person name="Wilkins M.J."/>
            <person name="Karaoz U."/>
            <person name="Brodie E.L."/>
            <person name="Williams K.H."/>
            <person name="Hubbard S.S."/>
            <person name="Banfield J.F."/>
        </authorList>
    </citation>
    <scope>NUCLEOTIDE SEQUENCE [LARGE SCALE GENOMIC DNA]</scope>
</reference>
<comment type="caution">
    <text evidence="1">The sequence shown here is derived from an EMBL/GenBank/DDBJ whole genome shotgun (WGS) entry which is preliminary data.</text>
</comment>
<accession>A0A1F6D9U9</accession>
<gene>
    <name evidence="1" type="ORF">A3C86_00815</name>
</gene>
<dbReference type="EMBL" id="MFLD01000044">
    <property type="protein sequence ID" value="OGG58186.1"/>
    <property type="molecule type" value="Genomic_DNA"/>
</dbReference>
<evidence type="ECO:0000313" key="2">
    <source>
        <dbReference type="Proteomes" id="UP000178042"/>
    </source>
</evidence>
<proteinExistence type="predicted"/>
<evidence type="ECO:0000313" key="1">
    <source>
        <dbReference type="EMBL" id="OGG58186.1"/>
    </source>
</evidence>
<protein>
    <submittedName>
        <fullName evidence="1">Uncharacterized protein</fullName>
    </submittedName>
</protein>